<dbReference type="Proteomes" id="UP001196870">
    <property type="component" value="Unassembled WGS sequence"/>
</dbReference>
<evidence type="ECO:0000256" key="1">
    <source>
        <dbReference type="SAM" id="SignalP"/>
    </source>
</evidence>
<comment type="caution">
    <text evidence="2">The sequence shown here is derived from an EMBL/GenBank/DDBJ whole genome shotgun (WGS) entry which is preliminary data.</text>
</comment>
<feature type="chain" id="PRO_5046425545" description="TraW" evidence="1">
    <location>
        <begin position="29"/>
        <end position="386"/>
    </location>
</feature>
<reference evidence="3" key="1">
    <citation type="journal article" date="2021" name="Syst. Appl. Microbiol.">
        <title>Roseomonas hellenica sp. nov., isolated from roots of wild-growing Alkanna tinctoria.</title>
        <authorList>
            <person name="Rat A."/>
            <person name="Naranjo H.D."/>
            <person name="Lebbe L."/>
            <person name="Cnockaert M."/>
            <person name="Krigas N."/>
            <person name="Grigoriadou K."/>
            <person name="Maloupa E."/>
            <person name="Willems A."/>
        </authorList>
    </citation>
    <scope>NUCLEOTIDE SEQUENCE [LARGE SCALE GENOMIC DNA]</scope>
    <source>
        <strain evidence="3">LMG 31523</strain>
    </source>
</reference>
<dbReference type="EMBL" id="JAAGBB010000064">
    <property type="protein sequence ID" value="MBR0668656.1"/>
    <property type="molecule type" value="Genomic_DNA"/>
</dbReference>
<evidence type="ECO:0000313" key="2">
    <source>
        <dbReference type="EMBL" id="MBR0668656.1"/>
    </source>
</evidence>
<name>A0ABS5F812_9PROT</name>
<feature type="signal peptide" evidence="1">
    <location>
        <begin position="1"/>
        <end position="28"/>
    </location>
</feature>
<sequence length="386" mass="40987">MLARLCKPALGALLAGVLAIQAPRPAHAEWPTFDAVTHFLLTQMQQLLQSAINRVYENITNIGNLLGDRLTQGFTQISNYQKAQIGAIQQVADAALMAQARTQRDVRNASIRDQHVPSPQACYAIDGGQAAEVSRIQAGQVAASINHVMDQRGEGAPGTPAFYGQAQSMSASNALHLSRYCTQTEAAAGLCTVSARPNADVRFSSFHGADVYADNAGVNAANDYATNLIQPVVPAALRGDQLAAISGQDAAALRRGYDARMSLARGVLAHQIALQSPSVVLTAEQRRLLQARGVTAGNSGSWLQVMSLEVDRRVSDVGWASALQAMPPATVQREIAMELAFSNYIAMQNLRLQMQNAALSAAQLAAMAEQGFQRATAMPAPTVASN</sequence>
<proteinExistence type="predicted"/>
<evidence type="ECO:0000313" key="3">
    <source>
        <dbReference type="Proteomes" id="UP001196870"/>
    </source>
</evidence>
<accession>A0ABS5F812</accession>
<evidence type="ECO:0008006" key="4">
    <source>
        <dbReference type="Google" id="ProtNLM"/>
    </source>
</evidence>
<protein>
    <recommendedName>
        <fullName evidence="4">TraW</fullName>
    </recommendedName>
</protein>
<keyword evidence="3" id="KW-1185">Reference proteome</keyword>
<gene>
    <name evidence="2" type="ORF">GXW71_30170</name>
</gene>
<keyword evidence="1" id="KW-0732">Signal</keyword>
<dbReference type="RefSeq" id="WP_211856452.1">
    <property type="nucleotide sequence ID" value="NZ_JAAGBB010000064.1"/>
</dbReference>
<organism evidence="2 3">
    <name type="scientific">Plastoroseomonas hellenica</name>
    <dbReference type="NCBI Taxonomy" id="2687306"/>
    <lineage>
        <taxon>Bacteria</taxon>
        <taxon>Pseudomonadati</taxon>
        <taxon>Pseudomonadota</taxon>
        <taxon>Alphaproteobacteria</taxon>
        <taxon>Acetobacterales</taxon>
        <taxon>Acetobacteraceae</taxon>
        <taxon>Plastoroseomonas</taxon>
    </lineage>
</organism>